<keyword evidence="3" id="KW-1185">Reference proteome</keyword>
<sequence>MLLGRPCGRCHPGRCVLILVLGLLCDAVGLVLLLLGIFATLNYWDFLVYTGALLLAFSLLFWVFWYTFNIKVPLEKLDLLLGHGQQRDACATCSDEPGADRHQHAAVPTQDVPRGPGPV</sequence>
<evidence type="ECO:0000313" key="4">
    <source>
        <dbReference type="RefSeq" id="XP_021093927.1"/>
    </source>
</evidence>
<dbReference type="Proteomes" id="UP000694906">
    <property type="component" value="Unplaced"/>
</dbReference>
<gene>
    <name evidence="4" type="primary">LOC110344385</name>
</gene>
<dbReference type="InterPro" id="IPR029365">
    <property type="entry name" value="TMEM238"/>
</dbReference>
<evidence type="ECO:0000256" key="2">
    <source>
        <dbReference type="SAM" id="Phobius"/>
    </source>
</evidence>
<dbReference type="Pfam" id="PF15125">
    <property type="entry name" value="TMEM238"/>
    <property type="match status" value="1"/>
</dbReference>
<keyword evidence="2 4" id="KW-0812">Transmembrane</keyword>
<evidence type="ECO:0000256" key="1">
    <source>
        <dbReference type="SAM" id="MobiDB-lite"/>
    </source>
</evidence>
<dbReference type="PANTHER" id="PTHR28613:SF2">
    <property type="entry name" value="TRANSMEMBRANE PROTEIN 238-LIKE"/>
    <property type="match status" value="1"/>
</dbReference>
<dbReference type="AlphaFoldDB" id="A0AAX6R8L6"/>
<accession>A0AAX6R8L6</accession>
<keyword evidence="2" id="KW-0472">Membrane</keyword>
<proteinExistence type="predicted"/>
<feature type="transmembrane region" description="Helical" evidence="2">
    <location>
        <begin position="46"/>
        <end position="68"/>
    </location>
</feature>
<reference evidence="4" key="1">
    <citation type="submission" date="2025-08" db="UniProtKB">
        <authorList>
            <consortium name="RefSeq"/>
        </authorList>
    </citation>
    <scope>IDENTIFICATION</scope>
</reference>
<dbReference type="PANTHER" id="PTHR28613">
    <property type="entry name" value="SI:CH211-232M10.4-RELATED"/>
    <property type="match status" value="1"/>
</dbReference>
<protein>
    <submittedName>
        <fullName evidence="4">Transmembrane protein</fullName>
    </submittedName>
</protein>
<evidence type="ECO:0000313" key="3">
    <source>
        <dbReference type="Proteomes" id="UP000694906"/>
    </source>
</evidence>
<name>A0AAX6R8L6_HETGA</name>
<feature type="region of interest" description="Disordered" evidence="1">
    <location>
        <begin position="92"/>
        <end position="119"/>
    </location>
</feature>
<feature type="transmembrane region" description="Helical" evidence="2">
    <location>
        <begin position="15"/>
        <end position="40"/>
    </location>
</feature>
<dbReference type="RefSeq" id="XP_021093927.1">
    <property type="nucleotide sequence ID" value="XM_021238268.1"/>
</dbReference>
<organism evidence="3 4">
    <name type="scientific">Heterocephalus glaber</name>
    <name type="common">Naked mole rat</name>
    <dbReference type="NCBI Taxonomy" id="10181"/>
    <lineage>
        <taxon>Eukaryota</taxon>
        <taxon>Metazoa</taxon>
        <taxon>Chordata</taxon>
        <taxon>Craniata</taxon>
        <taxon>Vertebrata</taxon>
        <taxon>Euteleostomi</taxon>
        <taxon>Mammalia</taxon>
        <taxon>Eutheria</taxon>
        <taxon>Euarchontoglires</taxon>
        <taxon>Glires</taxon>
        <taxon>Rodentia</taxon>
        <taxon>Hystricomorpha</taxon>
        <taxon>Bathyergidae</taxon>
        <taxon>Heterocephalus</taxon>
    </lineage>
</organism>
<keyword evidence="2" id="KW-1133">Transmembrane helix</keyword>
<dbReference type="GeneID" id="110344385"/>